<evidence type="ECO:0000313" key="2">
    <source>
        <dbReference type="EMBL" id="VTS12390.1"/>
    </source>
</evidence>
<name>A0A4U9XH45_9STRE</name>
<evidence type="ECO:0000259" key="1">
    <source>
        <dbReference type="Pfam" id="PF12674"/>
    </source>
</evidence>
<dbReference type="RefSeq" id="WP_077322954.1">
    <property type="nucleotide sequence ID" value="NZ_CABEHT010000001.1"/>
</dbReference>
<sequence>MEKFCQSCAMPLMAQNQDLRGYHADGTRSEDYCYLCYLNGHFTEADITFEQMLAKGKAGIQSSPGNPLVKWLMLVTYPMILKKAKRWRR</sequence>
<dbReference type="AlphaFoldDB" id="A0A4U9XH45"/>
<organism evidence="2 3">
    <name type="scientific">Streptococcus pseudoporcinus</name>
    <dbReference type="NCBI Taxonomy" id="361101"/>
    <lineage>
        <taxon>Bacteria</taxon>
        <taxon>Bacillati</taxon>
        <taxon>Bacillota</taxon>
        <taxon>Bacilli</taxon>
        <taxon>Lactobacillales</taxon>
        <taxon>Streptococcaceae</taxon>
        <taxon>Streptococcus</taxon>
    </lineage>
</organism>
<proteinExistence type="predicted"/>
<dbReference type="Pfam" id="PF12674">
    <property type="entry name" value="Zn_ribbon_2"/>
    <property type="match status" value="1"/>
</dbReference>
<dbReference type="Proteomes" id="UP000394068">
    <property type="component" value="Unassembled WGS sequence"/>
</dbReference>
<feature type="domain" description="Putative zinc ribbon" evidence="1">
    <location>
        <begin position="4"/>
        <end position="88"/>
    </location>
</feature>
<dbReference type="InterPro" id="IPR025868">
    <property type="entry name" value="Zn_ribbon_dom_put"/>
</dbReference>
<protein>
    <submittedName>
        <fullName evidence="2">Zinc ribbon domain</fullName>
    </submittedName>
</protein>
<accession>A0A4U9XH45</accession>
<evidence type="ECO:0000313" key="3">
    <source>
        <dbReference type="Proteomes" id="UP000394068"/>
    </source>
</evidence>
<dbReference type="EMBL" id="CABEHT010000001">
    <property type="protein sequence ID" value="VTS12390.1"/>
    <property type="molecule type" value="Genomic_DNA"/>
</dbReference>
<reference evidence="2 3" key="1">
    <citation type="submission" date="2019-05" db="EMBL/GenBank/DDBJ databases">
        <authorList>
            <consortium name="Pathogen Informatics"/>
        </authorList>
    </citation>
    <scope>NUCLEOTIDE SEQUENCE [LARGE SCALE GENOMIC DNA]</scope>
    <source>
        <strain evidence="2 3">NCTC5386</strain>
    </source>
</reference>
<gene>
    <name evidence="2" type="ORF">NCTC5386_00200</name>
</gene>